<keyword evidence="3" id="KW-0808">Transferase</keyword>
<evidence type="ECO:0000313" key="15">
    <source>
        <dbReference type="Proteomes" id="UP000326924"/>
    </source>
</evidence>
<dbReference type="SMART" id="SM00220">
    <property type="entry name" value="S_TKc"/>
    <property type="match status" value="1"/>
</dbReference>
<evidence type="ECO:0000259" key="12">
    <source>
        <dbReference type="PROSITE" id="PS50011"/>
    </source>
</evidence>
<dbReference type="InParanoid" id="A0A5J5ERM4"/>
<feature type="domain" description="AGC-kinase C-terminal" evidence="13">
    <location>
        <begin position="309"/>
        <end position="367"/>
    </location>
</feature>
<dbReference type="GO" id="GO:0005829">
    <property type="term" value="C:cytosol"/>
    <property type="evidence" value="ECO:0007669"/>
    <property type="project" value="TreeGrafter"/>
</dbReference>
<dbReference type="InterPro" id="IPR011009">
    <property type="entry name" value="Kinase-like_dom_sf"/>
</dbReference>
<dbReference type="Gene3D" id="3.30.200.20">
    <property type="entry name" value="Phosphorylase Kinase, domain 1"/>
    <property type="match status" value="1"/>
</dbReference>
<dbReference type="InterPro" id="IPR000961">
    <property type="entry name" value="AGC-kinase_C"/>
</dbReference>
<dbReference type="PANTHER" id="PTHR24353:SF37">
    <property type="entry name" value="CAMP-DEPENDENT PROTEIN KINASE CATALYTIC SUBUNIT PRKX"/>
    <property type="match status" value="1"/>
</dbReference>
<dbReference type="Pfam" id="PF00069">
    <property type="entry name" value="Pkinase"/>
    <property type="match status" value="1"/>
</dbReference>
<dbReference type="FunFam" id="1.10.510.10:FF:000005">
    <property type="entry name" value="cAMP-dependent protein kinase catalytic subunit alpha"/>
    <property type="match status" value="1"/>
</dbReference>
<evidence type="ECO:0000259" key="13">
    <source>
        <dbReference type="PROSITE" id="PS51285"/>
    </source>
</evidence>
<dbReference type="PROSITE" id="PS51285">
    <property type="entry name" value="AGC_KINASE_CTER"/>
    <property type="match status" value="1"/>
</dbReference>
<feature type="domain" description="Protein kinase" evidence="12">
    <location>
        <begin position="49"/>
        <end position="308"/>
    </location>
</feature>
<dbReference type="InterPro" id="IPR000719">
    <property type="entry name" value="Prot_kinase_dom"/>
</dbReference>
<proteinExistence type="inferred from homology"/>
<dbReference type="GO" id="GO:0005524">
    <property type="term" value="F:ATP binding"/>
    <property type="evidence" value="ECO:0007669"/>
    <property type="project" value="UniProtKB-UniRule"/>
</dbReference>
<evidence type="ECO:0000256" key="5">
    <source>
        <dbReference type="ARBA" id="ARBA00022777"/>
    </source>
</evidence>
<dbReference type="PROSITE" id="PS00108">
    <property type="entry name" value="PROTEIN_KINASE_ST"/>
    <property type="match status" value="1"/>
</dbReference>
<evidence type="ECO:0000313" key="14">
    <source>
        <dbReference type="EMBL" id="KAA8900573.1"/>
    </source>
</evidence>
<dbReference type="PANTHER" id="PTHR24353">
    <property type="entry name" value="CYCLIC NUCLEOTIDE-DEPENDENT PROTEIN KINASE"/>
    <property type="match status" value="1"/>
</dbReference>
<dbReference type="GO" id="GO:0005952">
    <property type="term" value="C:cAMP-dependent protein kinase complex"/>
    <property type="evidence" value="ECO:0007669"/>
    <property type="project" value="TreeGrafter"/>
</dbReference>
<comment type="caution">
    <text evidence="14">The sequence shown here is derived from an EMBL/GenBank/DDBJ whole genome shotgun (WGS) entry which is preliminary data.</text>
</comment>
<evidence type="ECO:0000256" key="6">
    <source>
        <dbReference type="ARBA" id="ARBA00022840"/>
    </source>
</evidence>
<evidence type="ECO:0000256" key="4">
    <source>
        <dbReference type="ARBA" id="ARBA00022741"/>
    </source>
</evidence>
<keyword evidence="4 9" id="KW-0547">Nucleotide-binding</keyword>
<dbReference type="PROSITE" id="PS00107">
    <property type="entry name" value="PROTEIN_KINASE_ATP"/>
    <property type="match status" value="1"/>
</dbReference>
<evidence type="ECO:0000256" key="7">
    <source>
        <dbReference type="ARBA" id="ARBA00047292"/>
    </source>
</evidence>
<accession>A0A5J5ERM4</accession>
<keyword evidence="5 14" id="KW-0418">Kinase</keyword>
<evidence type="ECO:0000256" key="11">
    <source>
        <dbReference type="SAM" id="MobiDB-lite"/>
    </source>
</evidence>
<dbReference type="EC" id="2.7.11.11" evidence="1"/>
<name>A0A5J5ERM4_9PEZI</name>
<organism evidence="14 15">
    <name type="scientific">Sphaerosporella brunnea</name>
    <dbReference type="NCBI Taxonomy" id="1250544"/>
    <lineage>
        <taxon>Eukaryota</taxon>
        <taxon>Fungi</taxon>
        <taxon>Dikarya</taxon>
        <taxon>Ascomycota</taxon>
        <taxon>Pezizomycotina</taxon>
        <taxon>Pezizomycetes</taxon>
        <taxon>Pezizales</taxon>
        <taxon>Pyronemataceae</taxon>
        <taxon>Sphaerosporella</taxon>
    </lineage>
</organism>
<dbReference type="PROSITE" id="PS50011">
    <property type="entry name" value="PROTEIN_KINASE_DOM"/>
    <property type="match status" value="1"/>
</dbReference>
<dbReference type="SUPFAM" id="SSF56112">
    <property type="entry name" value="Protein kinase-like (PK-like)"/>
    <property type="match status" value="1"/>
</dbReference>
<evidence type="ECO:0000256" key="9">
    <source>
        <dbReference type="PROSITE-ProRule" id="PRU10141"/>
    </source>
</evidence>
<dbReference type="InterPro" id="IPR017441">
    <property type="entry name" value="Protein_kinase_ATP_BS"/>
</dbReference>
<keyword evidence="2 10" id="KW-0723">Serine/threonine-protein kinase</keyword>
<keyword evidence="15" id="KW-1185">Reference proteome</keyword>
<dbReference type="Proteomes" id="UP000326924">
    <property type="component" value="Unassembled WGS sequence"/>
</dbReference>
<dbReference type="AlphaFoldDB" id="A0A5J5ERM4"/>
<dbReference type="OrthoDB" id="63267at2759"/>
<evidence type="ECO:0000256" key="8">
    <source>
        <dbReference type="ARBA" id="ARBA00047454"/>
    </source>
</evidence>
<comment type="similarity">
    <text evidence="10">Belongs to the protein kinase superfamily.</text>
</comment>
<protein>
    <recommendedName>
        <fullName evidence="1">cAMP-dependent protein kinase</fullName>
        <ecNumber evidence="1">2.7.11.11</ecNumber>
    </recommendedName>
</protein>
<feature type="region of interest" description="Disordered" evidence="11">
    <location>
        <begin position="1"/>
        <end position="21"/>
    </location>
</feature>
<dbReference type="SMART" id="SM00133">
    <property type="entry name" value="S_TK_X"/>
    <property type="match status" value="1"/>
</dbReference>
<evidence type="ECO:0000256" key="3">
    <source>
        <dbReference type="ARBA" id="ARBA00022679"/>
    </source>
</evidence>
<feature type="binding site" evidence="9">
    <location>
        <position position="81"/>
    </location>
    <ligand>
        <name>ATP</name>
        <dbReference type="ChEBI" id="CHEBI:30616"/>
    </ligand>
</feature>
<dbReference type="GO" id="GO:0004691">
    <property type="term" value="F:cAMP-dependent protein kinase activity"/>
    <property type="evidence" value="ECO:0007669"/>
    <property type="project" value="UniProtKB-EC"/>
</dbReference>
<evidence type="ECO:0000256" key="10">
    <source>
        <dbReference type="RuleBase" id="RU000304"/>
    </source>
</evidence>
<dbReference type="InterPro" id="IPR008271">
    <property type="entry name" value="Ser/Thr_kinase_AS"/>
</dbReference>
<sequence length="367" mass="41985">MEIHGLAHAAQLPTPPPDALDDEDMIISEPADVVAVANAEPPPKAVEDCHKVKILGMGTFSEVWLVSPKREQKPETLYALKQLRKADVIRLKQVEHVQNEKSILELCRHHPFITTIFESWQDRSSLYILLEYAPGGEMFGYLRRAQRFDYPVAQFYAAELTLVLVFLHNHGVVYRDLKPENIMIDARGHVKLVDFGFAKVVGDRETYTLCGTPEYLSPEVIQSKGHSKAVDWWALGVLIYEMVLGYPPFYAESPMGIYKKIVDARITFPTWLPPNIRDIVQRLCTKDLSARLGNMKGGGFEVMQHPFFNGIDWRELESQKHKGPLIPQLRFPGDTQYFENYEPQELSADSTYPDSMLAEHDHLFRNF</sequence>
<evidence type="ECO:0000256" key="1">
    <source>
        <dbReference type="ARBA" id="ARBA00012444"/>
    </source>
</evidence>
<evidence type="ECO:0000256" key="2">
    <source>
        <dbReference type="ARBA" id="ARBA00022527"/>
    </source>
</evidence>
<dbReference type="Gene3D" id="1.10.510.10">
    <property type="entry name" value="Transferase(Phosphotransferase) domain 1"/>
    <property type="match status" value="1"/>
</dbReference>
<gene>
    <name evidence="14" type="ORF">FN846DRAFT_909215</name>
</gene>
<comment type="catalytic activity">
    <reaction evidence="7">
        <text>L-threonyl-[protein] + ATP = O-phospho-L-threonyl-[protein] + ADP + H(+)</text>
        <dbReference type="Rhea" id="RHEA:46608"/>
        <dbReference type="Rhea" id="RHEA-COMP:11060"/>
        <dbReference type="Rhea" id="RHEA-COMP:11605"/>
        <dbReference type="ChEBI" id="CHEBI:15378"/>
        <dbReference type="ChEBI" id="CHEBI:30013"/>
        <dbReference type="ChEBI" id="CHEBI:30616"/>
        <dbReference type="ChEBI" id="CHEBI:61977"/>
        <dbReference type="ChEBI" id="CHEBI:456216"/>
        <dbReference type="EC" id="2.7.11.11"/>
    </reaction>
</comment>
<comment type="catalytic activity">
    <reaction evidence="8">
        <text>L-seryl-[protein] + ATP = O-phospho-L-seryl-[protein] + ADP + H(+)</text>
        <dbReference type="Rhea" id="RHEA:17989"/>
        <dbReference type="Rhea" id="RHEA-COMP:9863"/>
        <dbReference type="Rhea" id="RHEA-COMP:11604"/>
        <dbReference type="ChEBI" id="CHEBI:15378"/>
        <dbReference type="ChEBI" id="CHEBI:29999"/>
        <dbReference type="ChEBI" id="CHEBI:30616"/>
        <dbReference type="ChEBI" id="CHEBI:83421"/>
        <dbReference type="ChEBI" id="CHEBI:456216"/>
        <dbReference type="EC" id="2.7.11.11"/>
    </reaction>
</comment>
<dbReference type="EMBL" id="VXIS01000152">
    <property type="protein sequence ID" value="KAA8900573.1"/>
    <property type="molecule type" value="Genomic_DNA"/>
</dbReference>
<keyword evidence="6 9" id="KW-0067">ATP-binding</keyword>
<reference evidence="14 15" key="1">
    <citation type="submission" date="2019-09" db="EMBL/GenBank/DDBJ databases">
        <title>Draft genome of the ectomycorrhizal ascomycete Sphaerosporella brunnea.</title>
        <authorList>
            <consortium name="DOE Joint Genome Institute"/>
            <person name="Benucci G.M."/>
            <person name="Marozzi G."/>
            <person name="Antonielli L."/>
            <person name="Sanchez S."/>
            <person name="Marco P."/>
            <person name="Wang X."/>
            <person name="Falini L.B."/>
            <person name="Barry K."/>
            <person name="Haridas S."/>
            <person name="Lipzen A."/>
            <person name="Labutti K."/>
            <person name="Grigoriev I.V."/>
            <person name="Murat C."/>
            <person name="Martin F."/>
            <person name="Albertini E."/>
            <person name="Donnini D."/>
            <person name="Bonito G."/>
        </authorList>
    </citation>
    <scope>NUCLEOTIDE SEQUENCE [LARGE SCALE GENOMIC DNA]</scope>
    <source>
        <strain evidence="14 15">Sb_GMNB300</strain>
    </source>
</reference>